<evidence type="ECO:0000313" key="3">
    <source>
        <dbReference type="EMBL" id="EMR69785.1"/>
    </source>
</evidence>
<evidence type="ECO:0000313" key="4">
    <source>
        <dbReference type="Proteomes" id="UP000012174"/>
    </source>
</evidence>
<gene>
    <name evidence="3" type="ORF">UCREL1_3188</name>
</gene>
<feature type="transmembrane region" description="Helical" evidence="2">
    <location>
        <begin position="12"/>
        <end position="36"/>
    </location>
</feature>
<organism evidence="3 4">
    <name type="scientific">Eutypa lata (strain UCR-EL1)</name>
    <name type="common">Grapevine dieback disease fungus</name>
    <name type="synonym">Eutypa armeniacae</name>
    <dbReference type="NCBI Taxonomy" id="1287681"/>
    <lineage>
        <taxon>Eukaryota</taxon>
        <taxon>Fungi</taxon>
        <taxon>Dikarya</taxon>
        <taxon>Ascomycota</taxon>
        <taxon>Pezizomycotina</taxon>
        <taxon>Sordariomycetes</taxon>
        <taxon>Xylariomycetidae</taxon>
        <taxon>Xylariales</taxon>
        <taxon>Diatrypaceae</taxon>
        <taxon>Eutypa</taxon>
    </lineage>
</organism>
<keyword evidence="3" id="KW-0378">Hydrolase</keyword>
<reference evidence="4" key="1">
    <citation type="journal article" date="2013" name="Genome Announc.">
        <title>Draft genome sequence of the grapevine dieback fungus Eutypa lata UCR-EL1.</title>
        <authorList>
            <person name="Blanco-Ulate B."/>
            <person name="Rolshausen P.E."/>
            <person name="Cantu D."/>
        </authorList>
    </citation>
    <scope>NUCLEOTIDE SEQUENCE [LARGE SCALE GENOMIC DNA]</scope>
    <source>
        <strain evidence="4">UCR-EL1</strain>
    </source>
</reference>
<keyword evidence="2" id="KW-0472">Membrane</keyword>
<evidence type="ECO:0000256" key="1">
    <source>
        <dbReference type="SAM" id="MobiDB-lite"/>
    </source>
</evidence>
<sequence>MELTTGDGTLVLITSIVSLITGLMLGMYSVRGYLFVSPELADERRHNLYDPVESDESDVDEGDTVLDHAPNWANGVEADARDGLRQRGIAGGEKKNKKKGKKGAI</sequence>
<keyword evidence="2" id="KW-0812">Transmembrane</keyword>
<dbReference type="STRING" id="1287681.M7TSZ2"/>
<keyword evidence="4" id="KW-1185">Reference proteome</keyword>
<evidence type="ECO:0000256" key="2">
    <source>
        <dbReference type="SAM" id="Phobius"/>
    </source>
</evidence>
<dbReference type="EMBL" id="KB706015">
    <property type="protein sequence ID" value="EMR69785.1"/>
    <property type="molecule type" value="Genomic_DNA"/>
</dbReference>
<feature type="region of interest" description="Disordered" evidence="1">
    <location>
        <begin position="52"/>
        <end position="105"/>
    </location>
</feature>
<dbReference type="AlphaFoldDB" id="M7TSZ2"/>
<keyword evidence="2" id="KW-1133">Transmembrane helix</keyword>
<dbReference type="Proteomes" id="UP000012174">
    <property type="component" value="Unassembled WGS sequence"/>
</dbReference>
<protein>
    <submittedName>
        <fullName evidence="3">Putative peptidyl-trna hydrolase 2 protein</fullName>
    </submittedName>
</protein>
<proteinExistence type="predicted"/>
<dbReference type="KEGG" id="ela:UCREL1_3188"/>
<dbReference type="OrthoDB" id="1733656at2759"/>
<feature type="compositionally biased region" description="Acidic residues" evidence="1">
    <location>
        <begin position="52"/>
        <end position="64"/>
    </location>
</feature>
<name>M7TSZ2_EUTLA</name>
<dbReference type="eggNOG" id="KOG3282">
    <property type="taxonomic scope" value="Eukaryota"/>
</dbReference>
<feature type="compositionally biased region" description="Basic residues" evidence="1">
    <location>
        <begin position="95"/>
        <end position="105"/>
    </location>
</feature>
<dbReference type="HOGENOM" id="CLU_2236579_0_0_1"/>
<accession>M7TSZ2</accession>
<dbReference type="GO" id="GO:0016787">
    <property type="term" value="F:hydrolase activity"/>
    <property type="evidence" value="ECO:0007669"/>
    <property type="project" value="UniProtKB-KW"/>
</dbReference>